<dbReference type="InterPro" id="IPR013328">
    <property type="entry name" value="6PGD_dom2"/>
</dbReference>
<dbReference type="Gene3D" id="1.10.1040.10">
    <property type="entry name" value="N-(1-d-carboxylethyl)-l-norvaline Dehydrogenase, domain 2"/>
    <property type="match status" value="1"/>
</dbReference>
<dbReference type="InterPro" id="IPR006114">
    <property type="entry name" value="6PGDH_C"/>
</dbReference>
<dbReference type="GO" id="GO:0016491">
    <property type="term" value="F:oxidoreductase activity"/>
    <property type="evidence" value="ECO:0007669"/>
    <property type="project" value="UniProtKB-KW"/>
</dbReference>
<evidence type="ECO:0000256" key="4">
    <source>
        <dbReference type="ARBA" id="ARBA00023064"/>
    </source>
</evidence>
<dbReference type="SUPFAM" id="SSF51735">
    <property type="entry name" value="NAD(P)-binding Rossmann-fold domains"/>
    <property type="match status" value="1"/>
</dbReference>
<dbReference type="Pfam" id="PF00393">
    <property type="entry name" value="6PGD"/>
    <property type="match status" value="1"/>
</dbReference>
<evidence type="ECO:0000313" key="7">
    <source>
        <dbReference type="Proteomes" id="UP001427805"/>
    </source>
</evidence>
<accession>A0ABV0B9F5</accession>
<comment type="caution">
    <text evidence="6">The sequence shown here is derived from an EMBL/GenBank/DDBJ whole genome shotgun (WGS) entry which is preliminary data.</text>
</comment>
<evidence type="ECO:0000256" key="2">
    <source>
        <dbReference type="ARBA" id="ARBA00008419"/>
    </source>
</evidence>
<dbReference type="Proteomes" id="UP001427805">
    <property type="component" value="Unassembled WGS sequence"/>
</dbReference>
<dbReference type="InterPro" id="IPR006115">
    <property type="entry name" value="6PGDH_NADP-bd"/>
</dbReference>
<keyword evidence="7" id="KW-1185">Reference proteome</keyword>
<dbReference type="SUPFAM" id="SSF48179">
    <property type="entry name" value="6-phosphogluconate dehydrogenase C-terminal domain-like"/>
    <property type="match status" value="1"/>
</dbReference>
<dbReference type="NCBIfam" id="TIGR00872">
    <property type="entry name" value="gnd_rel"/>
    <property type="match status" value="1"/>
</dbReference>
<dbReference type="SMART" id="SM01350">
    <property type="entry name" value="6PGD"/>
    <property type="match status" value="1"/>
</dbReference>
<dbReference type="InterPro" id="IPR006183">
    <property type="entry name" value="Pgluconate_DH"/>
</dbReference>
<comment type="pathway">
    <text evidence="1">Carbohydrate degradation; pentose phosphate pathway.</text>
</comment>
<keyword evidence="3 6" id="KW-0560">Oxidoreductase</keyword>
<sequence>MRLAMIGLGRMGAGIARRLMEHGHEIVGFDHNAEAVDALAGDGATPATSLEDVAAKLQTPRIFWVMLPAGDPTESTIEALMAIADAGDIIIDGGNSFYKDDIRRAKAARERSLHYVDVGTSGGVWGLSRGFCMMIGGDTETVDRLDPIFEALAPGVGTIPPTPNRLNREGCDTRAEKGYIHTGDAGSGHFVKMVHNGIEYGLMQAYAEGFDVLKGKSSDRLPEDERFDLNLTDIAEVWRRGSVISSWLLDLSADALAKDQMLDSYSGKVADSGEGRWTIDAAMEEAVPAYVLSAALFARYRSRVEGTFGDKLLSAMRFGFGGHVEMPQ</sequence>
<dbReference type="NCBIfam" id="NF007161">
    <property type="entry name" value="PRK09599.1"/>
    <property type="match status" value="1"/>
</dbReference>
<dbReference type="PANTHER" id="PTHR11811">
    <property type="entry name" value="6-PHOSPHOGLUCONATE DEHYDROGENASE"/>
    <property type="match status" value="1"/>
</dbReference>
<dbReference type="InterPro" id="IPR036291">
    <property type="entry name" value="NAD(P)-bd_dom_sf"/>
</dbReference>
<comment type="similarity">
    <text evidence="2">Belongs to the 6-phosphogluconate dehydrogenase family.</text>
</comment>
<evidence type="ECO:0000256" key="1">
    <source>
        <dbReference type="ARBA" id="ARBA00004959"/>
    </source>
</evidence>
<protein>
    <submittedName>
        <fullName evidence="6">Phosphogluconate dehydrogenase (NAD(+)-dependent, decarboxylating)</fullName>
        <ecNumber evidence="6">1.1.1.343</ecNumber>
    </submittedName>
</protein>
<dbReference type="InterPro" id="IPR008927">
    <property type="entry name" value="6-PGluconate_DH-like_C_sf"/>
</dbReference>
<dbReference type="Pfam" id="PF03446">
    <property type="entry name" value="NAD_binding_2"/>
    <property type="match status" value="1"/>
</dbReference>
<evidence type="ECO:0000313" key="6">
    <source>
        <dbReference type="EMBL" id="MEN3747027.1"/>
    </source>
</evidence>
<keyword evidence="4" id="KW-0311">Gluconate utilization</keyword>
<feature type="domain" description="6-phosphogluconate dehydrogenase C-terminal" evidence="5">
    <location>
        <begin position="188"/>
        <end position="327"/>
    </location>
</feature>
<evidence type="ECO:0000259" key="5">
    <source>
        <dbReference type="SMART" id="SM01350"/>
    </source>
</evidence>
<reference evidence="6 7" key="1">
    <citation type="submission" date="2024-05" db="EMBL/GenBank/DDBJ databases">
        <title>Sphingomonas sp. HF-S3 16S ribosomal RNA gene Genome sequencing and assembly.</title>
        <authorList>
            <person name="Lee H."/>
        </authorList>
    </citation>
    <scope>NUCLEOTIDE SEQUENCE [LARGE SCALE GENOMIC DNA]</scope>
    <source>
        <strain evidence="6 7">HF-S3</strain>
    </source>
</reference>
<dbReference type="EMBL" id="JBDIZK010000003">
    <property type="protein sequence ID" value="MEN3747027.1"/>
    <property type="molecule type" value="Genomic_DNA"/>
</dbReference>
<evidence type="ECO:0000256" key="3">
    <source>
        <dbReference type="ARBA" id="ARBA00023002"/>
    </source>
</evidence>
<dbReference type="Gene3D" id="3.40.50.720">
    <property type="entry name" value="NAD(P)-binding Rossmann-like Domain"/>
    <property type="match status" value="1"/>
</dbReference>
<dbReference type="RefSeq" id="WP_346246014.1">
    <property type="nucleotide sequence ID" value="NZ_JBDIZK010000003.1"/>
</dbReference>
<organism evidence="6 7">
    <name type="scientific">Sphingomonas rustica</name>
    <dbReference type="NCBI Taxonomy" id="3103142"/>
    <lineage>
        <taxon>Bacteria</taxon>
        <taxon>Pseudomonadati</taxon>
        <taxon>Pseudomonadota</taxon>
        <taxon>Alphaproteobacteria</taxon>
        <taxon>Sphingomonadales</taxon>
        <taxon>Sphingomonadaceae</taxon>
        <taxon>Sphingomonas</taxon>
    </lineage>
</organism>
<dbReference type="PRINTS" id="PR00076">
    <property type="entry name" value="6PGDHDRGNASE"/>
</dbReference>
<gene>
    <name evidence="6" type="primary">gnd</name>
    <name evidence="6" type="ORF">TPR58_07600</name>
</gene>
<name>A0ABV0B9F5_9SPHN</name>
<dbReference type="EC" id="1.1.1.343" evidence="6"/>
<dbReference type="InterPro" id="IPR004849">
    <property type="entry name" value="6DGDH_YqeC"/>
</dbReference>
<proteinExistence type="inferred from homology"/>